<dbReference type="SMART" id="SM00396">
    <property type="entry name" value="ZnF_UBR1"/>
    <property type="match status" value="1"/>
</dbReference>
<feature type="zinc finger region" description="UBR-type" evidence="9">
    <location>
        <begin position="159"/>
        <end position="229"/>
    </location>
</feature>
<evidence type="ECO:0000313" key="14">
    <source>
        <dbReference type="Proteomes" id="UP000051952"/>
    </source>
</evidence>
<keyword evidence="13" id="KW-0436">Ligase</keyword>
<dbReference type="UniPathway" id="UPA00143"/>
<dbReference type="FunFam" id="2.10.110.30:FF:000002">
    <property type="entry name" value="Putative e3 ubiquitin-protein ligase ubr3"/>
    <property type="match status" value="1"/>
</dbReference>
<evidence type="ECO:0000256" key="5">
    <source>
        <dbReference type="ARBA" id="ARBA00022771"/>
    </source>
</evidence>
<dbReference type="Pfam" id="PF02207">
    <property type="entry name" value="zf-UBR"/>
    <property type="match status" value="1"/>
</dbReference>
<dbReference type="PANTHER" id="PTHR21497">
    <property type="entry name" value="UBIQUITIN LIGASE E3 ALPHA-RELATED"/>
    <property type="match status" value="1"/>
</dbReference>
<dbReference type="Gene3D" id="2.10.110.30">
    <property type="match status" value="1"/>
</dbReference>
<evidence type="ECO:0000256" key="8">
    <source>
        <dbReference type="ARBA" id="ARBA00046341"/>
    </source>
</evidence>
<feature type="region of interest" description="Disordered" evidence="11">
    <location>
        <begin position="1247"/>
        <end position="1266"/>
    </location>
</feature>
<evidence type="ECO:0000256" key="2">
    <source>
        <dbReference type="ARBA" id="ARBA00004906"/>
    </source>
</evidence>
<dbReference type="InterPro" id="IPR003126">
    <property type="entry name" value="Znf_UBR"/>
</dbReference>
<dbReference type="GO" id="GO:0008270">
    <property type="term" value="F:zinc ion binding"/>
    <property type="evidence" value="ECO:0007669"/>
    <property type="project" value="UniProtKB-UniRule"/>
</dbReference>
<keyword evidence="6 10" id="KW-0833">Ubl conjugation pathway</keyword>
<dbReference type="OMA" id="CGHAAHK"/>
<evidence type="ECO:0000256" key="6">
    <source>
        <dbReference type="ARBA" id="ARBA00022786"/>
    </source>
</evidence>
<evidence type="ECO:0000256" key="11">
    <source>
        <dbReference type="SAM" id="MobiDB-lite"/>
    </source>
</evidence>
<dbReference type="Proteomes" id="UP000051952">
    <property type="component" value="Unassembled WGS sequence"/>
</dbReference>
<name>A0A0S4JS93_BODSA</name>
<dbReference type="GO" id="GO:0000151">
    <property type="term" value="C:ubiquitin ligase complex"/>
    <property type="evidence" value="ECO:0007669"/>
    <property type="project" value="TreeGrafter"/>
</dbReference>
<comment type="catalytic activity">
    <reaction evidence="1 10">
        <text>S-ubiquitinyl-[E2 ubiquitin-conjugating enzyme]-L-cysteine + [acceptor protein]-L-lysine = [E2 ubiquitin-conjugating enzyme]-L-cysteine + N(6)-ubiquitinyl-[acceptor protein]-L-lysine.</text>
        <dbReference type="EC" id="2.3.2.27"/>
    </reaction>
</comment>
<dbReference type="GO" id="GO:0016567">
    <property type="term" value="P:protein ubiquitination"/>
    <property type="evidence" value="ECO:0007669"/>
    <property type="project" value="UniProtKB-UniRule"/>
</dbReference>
<sequence length="1859" mass="204675">MRRQRQSRGNSDAEPARWPVARLLAFLREHDVDPPPPPVEKSELVRLVQETMDDILLGETESTSDTEPQEANDLITQVVDPTTKSALELAEHLSQMAYVPFLRNHPTYLVQLLNHCWSRFPFREASSHPPPVCKWISDVLAGPDESSVMLSALVTETNAVCGKHLTRNDVAFKCLDCGADPTCIICAECFKTSPCQNHEYRMIKSGGGMCDCGDPTAWKKEGFCAKHRGISETDDPTASVPQVIAAWLFPALRASVRVLIALVQKHLVANKDKPASKWRPIDETSQTLVTTIAQQMSRLAQYSDCSRRVVVKLMLESHAASSLEITDERVLGASPLSNDNALSNIELLFLMDQRFHWVTVRNRAFVSKLKWWLPVISIVKQCVSDPMFKVPLCRVLLKYRELAIADQLGHVIEDDESEDSAGGSSSRQMEDMMTLAVQVFTVPTVVEPLLNPKNLQLGDTCTILDRLMVSVLYGLLAVRDKRNSEFPTLDASTNTDVTIKILPSTKESDVFSIVHLLVELKYALKASPSVRAFFTMSVVLNKALAVICRITSNSGWIRRDPDATGHILPWHLEGRLMTLMYMVISGCRHAVKRLVVSAVKTAQPQELSNALVMFQNLKHKSLTSSMTVASGEWHRPLPLKIDLDMGLSQYISIGDDVAGSLATSPDALSLVSRLLSIYVPQARNFVMAMKNMSTSKQNVLQGDPLTFSSPSLRVIPGILKLLLEVHHSIDNGTARSAITEVGQLELMMQEVMRPVESVQWLTVLLQPFVVRAQHEQQLWKRDFMKVGHHLDLYERLWKGYTQENDVALSQFIATAIPSEEFTSEMLARFGYCPQSDRLNKKAAPVGYVPFLRHLLTIAFDHSKLGKNVLNSDHSQHLYLQHALRVLLLTHTGGLPRSTIQRELKSYLCNDDEDDEDEGVEGELSDAVVTRCLADIAISEQRRDGVFYRLKGIDQFSLVNPYCCHLSSTSQQMVLWETFGKSASLAKLSDEMLPDAAPGSFLTVLASCSPFAQHDVVVPGVRRLLHTTAALNVSAFLLVCSAFVDHDDIPKVTDEDLFIAIDAMCAACSDSARLSGGVSGQIRWETVEAVIKSSKGQKQQSDAILPLPELKDTCGARNVLSTPVSKCDLSLLSRSASHKFPKPTSALSVLLNLREYLLCNVGHKTKIEKTTGSSSLHPCDGMKREKKLVLLHRVTFIIRSVDALVIEEATDPVMSGTPVVASQSEKALRAKQRQKELMEKMKAKQAKAVQNFSGQQQASSTAPALSDSSMSASASEVTDLHTKCLVDATELECCFCQSNDDDDGSLCFLAHASSSSVLRDMGFVDASGNDRPWISANIHFCGHVAHPKCVHRHHQHLASMRGFSVRELVFARRGFRGMAYLGSSEFACPLCSRTCTALAAVPQLLTKPTSEHAGSQDDGANFFKDMCNSACEAHEIDPTNSPFPDFRQSLVNAGVGFSPNTDGAALWDVTTIETKLKQQLSEDAGTLVISSLTAELVSLHVVSDIIDQEVLLVRAGRTFSVARYQALLSTLVSLSALCSQQHQEVLHAFFDRNYPSHSSLSAAILTTLQQKQLSIELVQSFILRAAAEASAVGGNGPHLDIRSVVASLEVSGCISHLMTLWHKCASAFLLWSLATSATLSTGFDVSNLFSSVFGNLDTVGGVRNSILEILSQLSMDGSLTESIVLGDVVARQFTSSQLAAHCTLNYDEYRTAVAVNILHLPTKYNTIITNMAGDNVVCSICSTVRPAKPVMCLTCGQLMCLQNSSPELFAHARECGGSCVFLIVRATSFLILQTVVGRAAQTLSLYVDKYGERDESLYRGAALSHSGQHLKEFIWQWMSCSWDADSSVLQHTWRHHIETL</sequence>
<proteinExistence type="inferred from homology"/>
<feature type="domain" description="UBR-type" evidence="12">
    <location>
        <begin position="159"/>
        <end position="229"/>
    </location>
</feature>
<dbReference type="OrthoDB" id="26387at2759"/>
<dbReference type="CDD" id="cd19673">
    <property type="entry name" value="UBR-box_UBR3"/>
    <property type="match status" value="1"/>
</dbReference>
<evidence type="ECO:0000256" key="7">
    <source>
        <dbReference type="ARBA" id="ARBA00022833"/>
    </source>
</evidence>
<dbReference type="GO" id="GO:0061630">
    <property type="term" value="F:ubiquitin protein ligase activity"/>
    <property type="evidence" value="ECO:0007669"/>
    <property type="project" value="UniProtKB-UniRule"/>
</dbReference>
<evidence type="ECO:0000313" key="13">
    <source>
        <dbReference type="EMBL" id="CUG94394.1"/>
    </source>
</evidence>
<comment type="similarity">
    <text evidence="8 10">Belongs to the E3 ubiquitin-protein ligase UBR1-like family.</text>
</comment>
<comment type="pathway">
    <text evidence="2 10">Protein modification; protein ubiquitination.</text>
</comment>
<dbReference type="EC" id="2.3.2.27" evidence="10"/>
<dbReference type="GO" id="GO:0071596">
    <property type="term" value="P:ubiquitin-dependent protein catabolic process via the N-end rule pathway"/>
    <property type="evidence" value="ECO:0007669"/>
    <property type="project" value="UniProtKB-UniRule"/>
</dbReference>
<dbReference type="PANTHER" id="PTHR21497:SF24">
    <property type="entry name" value="E3 UBIQUITIN-PROTEIN LIGASE UBR1"/>
    <property type="match status" value="1"/>
</dbReference>
<evidence type="ECO:0000256" key="3">
    <source>
        <dbReference type="ARBA" id="ARBA00022679"/>
    </source>
</evidence>
<protein>
    <recommendedName>
        <fullName evidence="10">E3 ubiquitin-protein ligase</fullName>
        <ecNumber evidence="10">2.3.2.27</ecNumber>
    </recommendedName>
</protein>
<dbReference type="GO" id="GO:0005737">
    <property type="term" value="C:cytoplasm"/>
    <property type="evidence" value="ECO:0007669"/>
    <property type="project" value="TreeGrafter"/>
</dbReference>
<keyword evidence="5 10" id="KW-0863">Zinc-finger</keyword>
<feature type="compositionally biased region" description="Polar residues" evidence="11">
    <location>
        <begin position="1247"/>
        <end position="1260"/>
    </location>
</feature>
<keyword evidence="4 10" id="KW-0479">Metal-binding</keyword>
<gene>
    <name evidence="13" type="ORF">BSAL_47965</name>
</gene>
<dbReference type="GO" id="GO:0016874">
    <property type="term" value="F:ligase activity"/>
    <property type="evidence" value="ECO:0007669"/>
    <property type="project" value="UniProtKB-KW"/>
</dbReference>
<keyword evidence="14" id="KW-1185">Reference proteome</keyword>
<comment type="function">
    <text evidence="10">Ubiquitin ligase protein which is a component of the N-end rule pathway. Recognizes and binds to proteins bearing specific N-terminal residues that are destabilizing according to the N-end rule, leading to their ubiquitination and subsequent degradation.</text>
</comment>
<reference evidence="14" key="1">
    <citation type="submission" date="2015-09" db="EMBL/GenBank/DDBJ databases">
        <authorList>
            <consortium name="Pathogen Informatics"/>
        </authorList>
    </citation>
    <scope>NUCLEOTIDE SEQUENCE [LARGE SCALE GENOMIC DNA]</scope>
    <source>
        <strain evidence="14">Lake Konstanz</strain>
    </source>
</reference>
<dbReference type="InterPro" id="IPR039164">
    <property type="entry name" value="UBR1-like"/>
</dbReference>
<dbReference type="InterPro" id="IPR044046">
    <property type="entry name" value="E3_ligase_UBR-like_C"/>
</dbReference>
<dbReference type="VEuPathDB" id="TriTrypDB:BSAL_47965"/>
<dbReference type="EMBL" id="CYKH01002241">
    <property type="protein sequence ID" value="CUG94394.1"/>
    <property type="molecule type" value="Genomic_DNA"/>
</dbReference>
<keyword evidence="3 10" id="KW-0808">Transferase</keyword>
<accession>A0A0S4JS93</accession>
<evidence type="ECO:0000256" key="1">
    <source>
        <dbReference type="ARBA" id="ARBA00000900"/>
    </source>
</evidence>
<keyword evidence="7 10" id="KW-0862">Zinc</keyword>
<organism evidence="13 14">
    <name type="scientific">Bodo saltans</name>
    <name type="common">Flagellated protozoan</name>
    <dbReference type="NCBI Taxonomy" id="75058"/>
    <lineage>
        <taxon>Eukaryota</taxon>
        <taxon>Discoba</taxon>
        <taxon>Euglenozoa</taxon>
        <taxon>Kinetoplastea</taxon>
        <taxon>Metakinetoplastina</taxon>
        <taxon>Eubodonida</taxon>
        <taxon>Bodonidae</taxon>
        <taxon>Bodo</taxon>
    </lineage>
</organism>
<evidence type="ECO:0000259" key="12">
    <source>
        <dbReference type="PROSITE" id="PS51157"/>
    </source>
</evidence>
<evidence type="ECO:0000256" key="10">
    <source>
        <dbReference type="RuleBase" id="RU366018"/>
    </source>
</evidence>
<evidence type="ECO:0000256" key="4">
    <source>
        <dbReference type="ARBA" id="ARBA00022723"/>
    </source>
</evidence>
<dbReference type="PROSITE" id="PS51157">
    <property type="entry name" value="ZF_UBR"/>
    <property type="match status" value="1"/>
</dbReference>
<evidence type="ECO:0000256" key="9">
    <source>
        <dbReference type="PROSITE-ProRule" id="PRU00508"/>
    </source>
</evidence>
<dbReference type="Pfam" id="PF18995">
    <property type="entry name" value="PRT6_C"/>
    <property type="match status" value="1"/>
</dbReference>